<dbReference type="OrthoDB" id="313105at2759"/>
<feature type="transmembrane region" description="Helical" evidence="6">
    <location>
        <begin position="963"/>
        <end position="989"/>
    </location>
</feature>
<accession>G0QS55</accession>
<keyword evidence="3 6" id="KW-0812">Transmembrane</keyword>
<protein>
    <recommendedName>
        <fullName evidence="7">ABC3 transporter permease C-terminal domain-containing protein</fullName>
    </recommendedName>
</protein>
<dbReference type="OMA" id="FSFMQKS"/>
<feature type="transmembrane region" description="Helical" evidence="6">
    <location>
        <begin position="562"/>
        <end position="584"/>
    </location>
</feature>
<feature type="transmembrane region" description="Helical" evidence="6">
    <location>
        <begin position="590"/>
        <end position="607"/>
    </location>
</feature>
<feature type="transmembrane region" description="Helical" evidence="6">
    <location>
        <begin position="416"/>
        <end position="434"/>
    </location>
</feature>
<evidence type="ECO:0000256" key="5">
    <source>
        <dbReference type="ARBA" id="ARBA00023136"/>
    </source>
</evidence>
<dbReference type="eggNOG" id="ENOG502QQQ7">
    <property type="taxonomic scope" value="Eukaryota"/>
</dbReference>
<keyword evidence="4 6" id="KW-1133">Transmembrane helix</keyword>
<dbReference type="EMBL" id="GL983807">
    <property type="protein sequence ID" value="EGR31920.1"/>
    <property type="molecule type" value="Genomic_DNA"/>
</dbReference>
<evidence type="ECO:0000256" key="4">
    <source>
        <dbReference type="ARBA" id="ARBA00022989"/>
    </source>
</evidence>
<name>G0QS55_ICHMU</name>
<dbReference type="AlphaFoldDB" id="G0QS55"/>
<reference evidence="8 9" key="1">
    <citation type="submission" date="2011-07" db="EMBL/GenBank/DDBJ databases">
        <authorList>
            <person name="Coyne R."/>
            <person name="Brami D."/>
            <person name="Johnson J."/>
            <person name="Hostetler J."/>
            <person name="Hannick L."/>
            <person name="Clark T."/>
            <person name="Cassidy-Hanley D."/>
            <person name="Inman J."/>
        </authorList>
    </citation>
    <scope>NUCLEOTIDE SEQUENCE [LARGE SCALE GENOMIC DNA]</scope>
    <source>
        <strain evidence="8 9">G5</strain>
    </source>
</reference>
<feature type="transmembrane region" description="Helical" evidence="6">
    <location>
        <begin position="478"/>
        <end position="498"/>
    </location>
</feature>
<feature type="domain" description="ABC3 transporter permease C-terminal" evidence="7">
    <location>
        <begin position="920"/>
        <end position="1039"/>
    </location>
</feature>
<evidence type="ECO:0000313" key="8">
    <source>
        <dbReference type="EMBL" id="EGR31920.1"/>
    </source>
</evidence>
<feature type="transmembrane region" description="Helical" evidence="6">
    <location>
        <begin position="39"/>
        <end position="58"/>
    </location>
</feature>
<feature type="transmembrane region" description="Helical" evidence="6">
    <location>
        <begin position="531"/>
        <end position="553"/>
    </location>
</feature>
<organism evidence="8 9">
    <name type="scientific">Ichthyophthirius multifiliis</name>
    <name type="common">White spot disease agent</name>
    <name type="synonym">Ich</name>
    <dbReference type="NCBI Taxonomy" id="5932"/>
    <lineage>
        <taxon>Eukaryota</taxon>
        <taxon>Sar</taxon>
        <taxon>Alveolata</taxon>
        <taxon>Ciliophora</taxon>
        <taxon>Intramacronucleata</taxon>
        <taxon>Oligohymenophorea</taxon>
        <taxon>Hymenostomatida</taxon>
        <taxon>Ophryoglenina</taxon>
        <taxon>Ichthyophthirius</taxon>
    </lineage>
</organism>
<evidence type="ECO:0000256" key="6">
    <source>
        <dbReference type="SAM" id="Phobius"/>
    </source>
</evidence>
<sequence>MNKKENNEYFKKQILVSQSLKSSIRYYVNNALNEMKRRFCYFCLAFFSVTLVVTSAAVSQSVIDRAPIIFLQAAEGPVGEIDFTLDSNFEILDHGQYNSNQSFLNLTKIQEILNDDRSNQLTPRYIVVGESISDTEISQCQIDNSSELKMFKSVNNCFFYQQSTIYFLDQQQEQKIGVGRSWKPQNLNEDEVIIHKQMATQLGYYFIFQNQQQLIYYYFITLISEFNQVIKNNKYQKKNYIKYQPRYSKLVLPLTVKGFFEDSDGKFGDVALDGFIISEYKNLNKLISKYFGLEIKLLQNRQESKYLNYFKQINPYNYASYIIMNLKNRYDLYLDSNYDNIQYKVTSVSSNLVKDLGIYPIKIDMPILKELSYQSQASMFLGIILNLIVFVLFMLSVMLLYNLLLVSIETKNFEFGVLRVLGLNKFGVVCLIIFQSLFYVIPAVISGLLISIILLEIISKQLYQVLNLEISNTPTGNAFVLSLLLGIAIPLVSSIIPIREALKQTLGIALDQQRSKSQAIKIDIDIEGKKFPWGVISFSLITSIFGISIYYLLPLALLSLDFALLIAIFFWILVGLLVGFTLFALNVQHLLEKFVIIVFFFWTKGAIRIIIQKNLAAHRIKNRRTATMYGLSIAFIIFVWTAMSVQIDSSDYQIRRQRGVYMEVTATLDYLDTVAYENIISSQLIDSIESYSWVSDSLDFVSKQLGIYFYYIIQIKQLKKGYQKNYVTHIGRIYEFYPNIVAVSPNYLKTVFSSEFLDIYQSSNSGLDIVEELYTPRGSQSMILGKSQIDVIGVDLNYTNPILNILYNNTFSKTYQMRVSSIVNQMPGMTFSSIPSNQRMSGVVSFLTYMNFLSEDIQSYSDIPMSNLKLKIKSGKEGFVYDTLKKNMNEKYLNGKIWDYRDYQKSNQQQKKLINLIFSVLAIIVMALCFFSLVSSMTANIFEQTKEIAVLRAVGLTKFRMKTIYIFEAFTLVFSSCIMGICIGIIIGFTMSMQRALFTELPIKFTFPYQVLIVIFIASIICAYLSTFIPSNRILKKQISSIIRMTN</sequence>
<evidence type="ECO:0000256" key="2">
    <source>
        <dbReference type="ARBA" id="ARBA00022475"/>
    </source>
</evidence>
<gene>
    <name evidence="8" type="ORF">IMG5_099480</name>
</gene>
<dbReference type="GO" id="GO:0005886">
    <property type="term" value="C:plasma membrane"/>
    <property type="evidence" value="ECO:0007669"/>
    <property type="project" value="UniProtKB-SubCell"/>
</dbReference>
<dbReference type="InterPro" id="IPR003838">
    <property type="entry name" value="ABC3_permease_C"/>
</dbReference>
<dbReference type="GeneID" id="14908071"/>
<keyword evidence="5 6" id="KW-0472">Membrane</keyword>
<evidence type="ECO:0000256" key="1">
    <source>
        <dbReference type="ARBA" id="ARBA00004651"/>
    </source>
</evidence>
<evidence type="ECO:0000259" key="7">
    <source>
        <dbReference type="Pfam" id="PF02687"/>
    </source>
</evidence>
<dbReference type="InParanoid" id="G0QS55"/>
<feature type="transmembrane region" description="Helical" evidence="6">
    <location>
        <begin position="1009"/>
        <end position="1029"/>
    </location>
</feature>
<dbReference type="RefSeq" id="XP_004035406.1">
    <property type="nucleotide sequence ID" value="XM_004035358.1"/>
</dbReference>
<dbReference type="PANTHER" id="PTHR32522:SF3">
    <property type="entry name" value="ABC3 TRANSPORTER PERMEASE PROTEIN DOMAIN-CONTAINING PROTEIN"/>
    <property type="match status" value="1"/>
</dbReference>
<feature type="transmembrane region" description="Helical" evidence="6">
    <location>
        <begin position="440"/>
        <end position="458"/>
    </location>
</feature>
<comment type="subcellular location">
    <subcellularLocation>
        <location evidence="1">Cell membrane</location>
        <topology evidence="1">Multi-pass membrane protein</topology>
    </subcellularLocation>
</comment>
<dbReference type="PANTHER" id="PTHR32522">
    <property type="match status" value="1"/>
</dbReference>
<keyword evidence="2" id="KW-1003">Cell membrane</keyword>
<keyword evidence="9" id="KW-1185">Reference proteome</keyword>
<proteinExistence type="predicted"/>
<evidence type="ECO:0000256" key="3">
    <source>
        <dbReference type="ARBA" id="ARBA00022692"/>
    </source>
</evidence>
<feature type="transmembrane region" description="Helical" evidence="6">
    <location>
        <begin position="628"/>
        <end position="647"/>
    </location>
</feature>
<feature type="transmembrane region" description="Helical" evidence="6">
    <location>
        <begin position="379"/>
        <end position="404"/>
    </location>
</feature>
<evidence type="ECO:0000313" key="9">
    <source>
        <dbReference type="Proteomes" id="UP000008983"/>
    </source>
</evidence>
<dbReference type="Pfam" id="PF02687">
    <property type="entry name" value="FtsX"/>
    <property type="match status" value="2"/>
</dbReference>
<dbReference type="Proteomes" id="UP000008983">
    <property type="component" value="Unassembled WGS sequence"/>
</dbReference>
<feature type="domain" description="ABC3 transporter permease C-terminal" evidence="7">
    <location>
        <begin position="387"/>
        <end position="505"/>
    </location>
</feature>
<feature type="transmembrane region" description="Helical" evidence="6">
    <location>
        <begin position="916"/>
        <end position="942"/>
    </location>
</feature>